<accession>A0A8J6IMB7</accession>
<evidence type="ECO:0000313" key="1">
    <source>
        <dbReference type="EMBL" id="MBC3764920.1"/>
    </source>
</evidence>
<proteinExistence type="predicted"/>
<reference evidence="1" key="2">
    <citation type="submission" date="2020-08" db="EMBL/GenBank/DDBJ databases">
        <authorList>
            <person name="Lai Q."/>
        </authorList>
    </citation>
    <scope>NUCLEOTIDE SEQUENCE</scope>
    <source>
        <strain evidence="1">S27-2</strain>
    </source>
</reference>
<comment type="caution">
    <text evidence="1">The sequence shown here is derived from an EMBL/GenBank/DDBJ whole genome shotgun (WGS) entry which is preliminary data.</text>
</comment>
<dbReference type="GO" id="GO:0008146">
    <property type="term" value="F:sulfotransferase activity"/>
    <property type="evidence" value="ECO:0007669"/>
    <property type="project" value="InterPro"/>
</dbReference>
<dbReference type="GO" id="GO:0016020">
    <property type="term" value="C:membrane"/>
    <property type="evidence" value="ECO:0007669"/>
    <property type="project" value="InterPro"/>
</dbReference>
<sequence length="311" mass="35916">MIQNKSVSLFVHIPKTAGTSLREALVEVYGEKNFVSDYGPQEKITNQLVLNNYYNQKDMYQFIDAGVEAIYGHFSVSRYLNLSNCLNLITFVRNPLERIVSEYKHVRRYSGFEGSFDEFISMPRMVNSQSQFLNGVPWSAIGFVGVAEHYEKSIELLESRLNKGKLRHKKVNTASKRDLFVPTESDVQSVIKLNQKDIELYNKLLEKFMWREKISLFSGQPFMHGSWEVNPKRNVINGFAFYENSDEPVMLDMIINGEKVSTLVANGFHAPLRKLGVNRLGYVGFRYSIKTNPYDKIELINNHTKQPLPMY</sequence>
<dbReference type="Gene3D" id="3.40.50.300">
    <property type="entry name" value="P-loop containing nucleotide triphosphate hydrolases"/>
    <property type="match status" value="1"/>
</dbReference>
<dbReference type="EMBL" id="JACNEP010000002">
    <property type="protein sequence ID" value="MBC3764920.1"/>
    <property type="molecule type" value="Genomic_DNA"/>
</dbReference>
<evidence type="ECO:0000313" key="2">
    <source>
        <dbReference type="Proteomes" id="UP000601768"/>
    </source>
</evidence>
<dbReference type="Proteomes" id="UP000601768">
    <property type="component" value="Unassembled WGS sequence"/>
</dbReference>
<dbReference type="InterPro" id="IPR027417">
    <property type="entry name" value="P-loop_NTPase"/>
</dbReference>
<dbReference type="Pfam" id="PF03567">
    <property type="entry name" value="Sulfotransfer_2"/>
    <property type="match status" value="1"/>
</dbReference>
<protein>
    <submittedName>
        <fullName evidence="1">Sulfotransferase family 2 domain-containing protein</fullName>
    </submittedName>
</protein>
<name>A0A8J6IMB7_9ALTE</name>
<dbReference type="InterPro" id="IPR005331">
    <property type="entry name" value="Sulfotransferase"/>
</dbReference>
<dbReference type="RefSeq" id="WP_186505388.1">
    <property type="nucleotide sequence ID" value="NZ_JACNEP010000002.1"/>
</dbReference>
<organism evidence="1 2">
    <name type="scientific">Neptunicella marina</name>
    <dbReference type="NCBI Taxonomy" id="2125989"/>
    <lineage>
        <taxon>Bacteria</taxon>
        <taxon>Pseudomonadati</taxon>
        <taxon>Pseudomonadota</taxon>
        <taxon>Gammaproteobacteria</taxon>
        <taxon>Alteromonadales</taxon>
        <taxon>Alteromonadaceae</taxon>
        <taxon>Neptunicella</taxon>
    </lineage>
</organism>
<keyword evidence="2" id="KW-1185">Reference proteome</keyword>
<gene>
    <name evidence="1" type="ORF">H8B19_03465</name>
</gene>
<reference evidence="1" key="1">
    <citation type="journal article" date="2018" name="Int. J. Syst. Evol. Microbiol.">
        <title>Neptunicella marina gen. nov., sp. nov., isolated from surface seawater.</title>
        <authorList>
            <person name="Liu X."/>
            <person name="Lai Q."/>
            <person name="Du Y."/>
            <person name="Zhang X."/>
            <person name="Liu Z."/>
            <person name="Sun F."/>
            <person name="Shao Z."/>
        </authorList>
    </citation>
    <scope>NUCLEOTIDE SEQUENCE</scope>
    <source>
        <strain evidence="1">S27-2</strain>
    </source>
</reference>
<dbReference type="AlphaFoldDB" id="A0A8J6IMB7"/>
<dbReference type="SUPFAM" id="SSF52540">
    <property type="entry name" value="P-loop containing nucleoside triphosphate hydrolases"/>
    <property type="match status" value="1"/>
</dbReference>